<organism evidence="4 5">
    <name type="scientific">Streptomyces thinghirensis</name>
    <dbReference type="NCBI Taxonomy" id="551547"/>
    <lineage>
        <taxon>Bacteria</taxon>
        <taxon>Bacillati</taxon>
        <taxon>Actinomycetota</taxon>
        <taxon>Actinomycetes</taxon>
        <taxon>Kitasatosporales</taxon>
        <taxon>Streptomycetaceae</taxon>
        <taxon>Streptomyces</taxon>
    </lineage>
</organism>
<dbReference type="EMBL" id="BAABJR010000001">
    <property type="protein sequence ID" value="GAA5204100.1"/>
    <property type="molecule type" value="Genomic_DNA"/>
</dbReference>
<dbReference type="CDD" id="cd02440">
    <property type="entry name" value="AdoMet_MTases"/>
    <property type="match status" value="1"/>
</dbReference>
<dbReference type="PANTHER" id="PTHR10509">
    <property type="entry name" value="O-METHYLTRANSFERASE-RELATED"/>
    <property type="match status" value="1"/>
</dbReference>
<dbReference type="InterPro" id="IPR050362">
    <property type="entry name" value="Cation-dep_OMT"/>
</dbReference>
<dbReference type="Gene3D" id="3.40.50.150">
    <property type="entry name" value="Vaccinia Virus protein VP39"/>
    <property type="match status" value="1"/>
</dbReference>
<comment type="caution">
    <text evidence="4">The sequence shown here is derived from an EMBL/GenBank/DDBJ whole genome shotgun (WGS) entry which is preliminary data.</text>
</comment>
<keyword evidence="5" id="KW-1185">Reference proteome</keyword>
<dbReference type="SUPFAM" id="SSF53335">
    <property type="entry name" value="S-adenosyl-L-methionine-dependent methyltransferases"/>
    <property type="match status" value="1"/>
</dbReference>
<proteinExistence type="predicted"/>
<keyword evidence="2" id="KW-0808">Transferase</keyword>
<name>A0ABP9SXZ6_9ACTN</name>
<keyword evidence="1" id="KW-0489">Methyltransferase</keyword>
<reference evidence="5" key="1">
    <citation type="journal article" date="2019" name="Int. J. Syst. Evol. Microbiol.">
        <title>The Global Catalogue of Microorganisms (GCM) 10K type strain sequencing project: providing services to taxonomists for standard genome sequencing and annotation.</title>
        <authorList>
            <consortium name="The Broad Institute Genomics Platform"/>
            <consortium name="The Broad Institute Genome Sequencing Center for Infectious Disease"/>
            <person name="Wu L."/>
            <person name="Ma J."/>
        </authorList>
    </citation>
    <scope>NUCLEOTIDE SEQUENCE [LARGE SCALE GENOMIC DNA]</scope>
    <source>
        <strain evidence="5">JCM 18306</strain>
    </source>
</reference>
<evidence type="ECO:0000256" key="3">
    <source>
        <dbReference type="ARBA" id="ARBA00022691"/>
    </source>
</evidence>
<evidence type="ECO:0000313" key="5">
    <source>
        <dbReference type="Proteomes" id="UP001499878"/>
    </source>
</evidence>
<evidence type="ECO:0000256" key="2">
    <source>
        <dbReference type="ARBA" id="ARBA00022679"/>
    </source>
</evidence>
<dbReference type="PROSITE" id="PS51682">
    <property type="entry name" value="SAM_OMT_I"/>
    <property type="match status" value="1"/>
</dbReference>
<protein>
    <submittedName>
        <fullName evidence="4">O-methyltransferase</fullName>
    </submittedName>
</protein>
<dbReference type="RefSeq" id="WP_345626067.1">
    <property type="nucleotide sequence ID" value="NZ_BAABJR010000001.1"/>
</dbReference>
<evidence type="ECO:0000256" key="1">
    <source>
        <dbReference type="ARBA" id="ARBA00022603"/>
    </source>
</evidence>
<keyword evidence="3" id="KW-0949">S-adenosyl-L-methionine</keyword>
<dbReference type="Pfam" id="PF01596">
    <property type="entry name" value="Methyltransf_3"/>
    <property type="match status" value="1"/>
</dbReference>
<dbReference type="Proteomes" id="UP001499878">
    <property type="component" value="Unassembled WGS sequence"/>
</dbReference>
<gene>
    <name evidence="4" type="ORF">GCM10023323_05670</name>
</gene>
<sequence length="223" mass="23700">MSDSQLWDDVDAYFTTHLAPGDEALEAALRESDAAGLPQVNVTANQGKFLQLLARIQGARTILEIGTLGGYSTIWLARALPADGRLVTLEYSARHAEVATRNIARAGLDALVDVRVGPALESLPKLADDNPPPFDLVFIDADKSNNPHYLEWALKLTSTGSLIVVDNVVRGGRVADADDTADDVRGTRAAIELIGSHPRLSGTAVQTVGSKGYDGFALARVLA</sequence>
<dbReference type="PANTHER" id="PTHR10509:SF14">
    <property type="entry name" value="CAFFEOYL-COA O-METHYLTRANSFERASE 3-RELATED"/>
    <property type="match status" value="1"/>
</dbReference>
<accession>A0ABP9SXZ6</accession>
<dbReference type="InterPro" id="IPR029063">
    <property type="entry name" value="SAM-dependent_MTases_sf"/>
</dbReference>
<dbReference type="InterPro" id="IPR002935">
    <property type="entry name" value="SAM_O-MeTrfase"/>
</dbReference>
<evidence type="ECO:0000313" key="4">
    <source>
        <dbReference type="EMBL" id="GAA5204100.1"/>
    </source>
</evidence>